<organism evidence="1 2">
    <name type="scientific">Sphaerisporangium rhizosphaerae</name>
    <dbReference type="NCBI Taxonomy" id="2269375"/>
    <lineage>
        <taxon>Bacteria</taxon>
        <taxon>Bacillati</taxon>
        <taxon>Actinomycetota</taxon>
        <taxon>Actinomycetes</taxon>
        <taxon>Streptosporangiales</taxon>
        <taxon>Streptosporangiaceae</taxon>
        <taxon>Sphaerisporangium</taxon>
    </lineage>
</organism>
<evidence type="ECO:0000313" key="1">
    <source>
        <dbReference type="EMBL" id="MFC7382183.1"/>
    </source>
</evidence>
<evidence type="ECO:0000313" key="2">
    <source>
        <dbReference type="Proteomes" id="UP001596496"/>
    </source>
</evidence>
<proteinExistence type="predicted"/>
<evidence type="ECO:0008006" key="3">
    <source>
        <dbReference type="Google" id="ProtNLM"/>
    </source>
</evidence>
<comment type="caution">
    <text evidence="1">The sequence shown here is derived from an EMBL/GenBank/DDBJ whole genome shotgun (WGS) entry which is preliminary data.</text>
</comment>
<keyword evidence="2" id="KW-1185">Reference proteome</keyword>
<sequence length="119" mass="13309">MPIRPDQRHRYPADWRQISDRIRFDRAGGLCECAGECGRHPEQACPAIHGEAHPVTGSTVVLTVAHLDHTPENCDETNLMAMCQRCHLAYDLAHHIANAARTRFARQVAGMDPLFEVTP</sequence>
<dbReference type="RefSeq" id="WP_380825338.1">
    <property type="nucleotide sequence ID" value="NZ_JBHTCG010000004.1"/>
</dbReference>
<protein>
    <recommendedName>
        <fullName evidence="3">HNH endonuclease</fullName>
    </recommendedName>
</protein>
<reference evidence="2" key="1">
    <citation type="journal article" date="2019" name="Int. J. Syst. Evol. Microbiol.">
        <title>The Global Catalogue of Microorganisms (GCM) 10K type strain sequencing project: providing services to taxonomists for standard genome sequencing and annotation.</title>
        <authorList>
            <consortium name="The Broad Institute Genomics Platform"/>
            <consortium name="The Broad Institute Genome Sequencing Center for Infectious Disease"/>
            <person name="Wu L."/>
            <person name="Ma J."/>
        </authorList>
    </citation>
    <scope>NUCLEOTIDE SEQUENCE [LARGE SCALE GENOMIC DNA]</scope>
    <source>
        <strain evidence="2">CECT 7649</strain>
    </source>
</reference>
<gene>
    <name evidence="1" type="ORF">ACFQSB_08200</name>
</gene>
<accession>A0ABW2NXP6</accession>
<dbReference type="EMBL" id="JBHTCG010000004">
    <property type="protein sequence ID" value="MFC7382183.1"/>
    <property type="molecule type" value="Genomic_DNA"/>
</dbReference>
<dbReference type="Proteomes" id="UP001596496">
    <property type="component" value="Unassembled WGS sequence"/>
</dbReference>
<name>A0ABW2NXP6_9ACTN</name>